<dbReference type="OrthoDB" id="5344153at2"/>
<dbReference type="SUPFAM" id="SSF52833">
    <property type="entry name" value="Thioredoxin-like"/>
    <property type="match status" value="1"/>
</dbReference>
<dbReference type="Gene3D" id="3.40.30.10">
    <property type="entry name" value="Glutaredoxin"/>
    <property type="match status" value="1"/>
</dbReference>
<evidence type="ECO:0000313" key="1">
    <source>
        <dbReference type="EMBL" id="AVD71510.1"/>
    </source>
</evidence>
<proteinExistence type="predicted"/>
<name>A0A2L1GPA2_9BACT</name>
<dbReference type="Proteomes" id="UP000239867">
    <property type="component" value="Chromosome"/>
</dbReference>
<dbReference type="AlphaFoldDB" id="A0A2L1GPA2"/>
<evidence type="ECO:0000313" key="2">
    <source>
        <dbReference type="Proteomes" id="UP000239867"/>
    </source>
</evidence>
<reference evidence="1 2" key="1">
    <citation type="journal article" date="2018" name="MBio">
        <title>Insights into the evolution of host association through the isolation and characterization of a novel human periodontal pathobiont, Desulfobulbus oralis.</title>
        <authorList>
            <person name="Cross K.L."/>
            <person name="Chirania P."/>
            <person name="Xiong W."/>
            <person name="Beall C.J."/>
            <person name="Elkins J.G."/>
            <person name="Giannone R.J."/>
            <person name="Griffen A.L."/>
            <person name="Guss A.M."/>
            <person name="Hettich R.L."/>
            <person name="Joshi S.S."/>
            <person name="Mokrzan E.M."/>
            <person name="Martin R.K."/>
            <person name="Zhulin I.B."/>
            <person name="Leys E.J."/>
            <person name="Podar M."/>
        </authorList>
    </citation>
    <scope>NUCLEOTIDE SEQUENCE [LARGE SCALE GENOMIC DNA]</scope>
    <source>
        <strain evidence="1 2">ORNL</strain>
    </source>
</reference>
<organism evidence="1 2">
    <name type="scientific">Desulfobulbus oralis</name>
    <dbReference type="NCBI Taxonomy" id="1986146"/>
    <lineage>
        <taxon>Bacteria</taxon>
        <taxon>Pseudomonadati</taxon>
        <taxon>Thermodesulfobacteriota</taxon>
        <taxon>Desulfobulbia</taxon>
        <taxon>Desulfobulbales</taxon>
        <taxon>Desulfobulbaceae</taxon>
        <taxon>Desulfobulbus</taxon>
    </lineage>
</organism>
<accession>A0A2L1GPA2</accession>
<dbReference type="RefSeq" id="WP_104936763.1">
    <property type="nucleotide sequence ID" value="NZ_CP021255.1"/>
</dbReference>
<gene>
    <name evidence="1" type="ORF">CAY53_08555</name>
</gene>
<dbReference type="CDD" id="cd02980">
    <property type="entry name" value="TRX_Fd_family"/>
    <property type="match status" value="1"/>
</dbReference>
<sequence>MSRTNAMGSTVVPGTACKPEVPDPDRPIMFAAAQIFICDGERCHGCHKEDPAERLRALIKEEGCHQGPERIKVTRTHCQGACRFRGFASVYQNGRARHYNQEASFSAWKGVHKWSDEEWRALLAALRAGRLPESLMSCRVAEQVYGA</sequence>
<keyword evidence="2" id="KW-1185">Reference proteome</keyword>
<dbReference type="EMBL" id="CP021255">
    <property type="protein sequence ID" value="AVD71510.1"/>
    <property type="molecule type" value="Genomic_DNA"/>
</dbReference>
<protein>
    <submittedName>
        <fullName evidence="1">Uncharacterized protein</fullName>
    </submittedName>
</protein>
<dbReference type="InterPro" id="IPR036249">
    <property type="entry name" value="Thioredoxin-like_sf"/>
</dbReference>
<dbReference type="KEGG" id="deo:CAY53_08555"/>